<feature type="compositionally biased region" description="Basic and acidic residues" evidence="1">
    <location>
        <begin position="188"/>
        <end position="199"/>
    </location>
</feature>
<reference evidence="2 3" key="1">
    <citation type="submission" date="2016-09" db="EMBL/GenBank/DDBJ databases">
        <title>The draft genome of Dichanthelium oligosanthes: A C3 panicoid grass species.</title>
        <authorList>
            <person name="Studer A.J."/>
            <person name="Schnable J.C."/>
            <person name="Brutnell T.P."/>
        </authorList>
    </citation>
    <scope>NUCLEOTIDE SEQUENCE [LARGE SCALE GENOMIC DNA]</scope>
    <source>
        <strain evidence="3">cv. Kellogg 1175</strain>
        <tissue evidence="2">Leaf</tissue>
    </source>
</reference>
<dbReference type="EMBL" id="LWDX02033617">
    <property type="protein sequence ID" value="OEL26957.1"/>
    <property type="molecule type" value="Genomic_DNA"/>
</dbReference>
<dbReference type="Proteomes" id="UP000095767">
    <property type="component" value="Unassembled WGS sequence"/>
</dbReference>
<sequence length="199" mass="21070">MAVDGTLLQPASAFAFTIDGAITTVEEEPARRRDRDSDAAKRARDGGLARREEEADATRGWSSAVEERGLALRHRGGSASCSRPRGGLIIGEGARRREEATASGALGVGAGAAVVAAEEPLVDPGVAFFCLAVTTFRSLLAYPRLRDAGYVPIRGCAGERQRRHRGAAAQGRGGGGAGERRRRHRGGAAHEKKERTEKK</sequence>
<organism evidence="2 3">
    <name type="scientific">Dichanthelium oligosanthes</name>
    <dbReference type="NCBI Taxonomy" id="888268"/>
    <lineage>
        <taxon>Eukaryota</taxon>
        <taxon>Viridiplantae</taxon>
        <taxon>Streptophyta</taxon>
        <taxon>Embryophyta</taxon>
        <taxon>Tracheophyta</taxon>
        <taxon>Spermatophyta</taxon>
        <taxon>Magnoliopsida</taxon>
        <taxon>Liliopsida</taxon>
        <taxon>Poales</taxon>
        <taxon>Poaceae</taxon>
        <taxon>PACMAD clade</taxon>
        <taxon>Panicoideae</taxon>
        <taxon>Panicodae</taxon>
        <taxon>Paniceae</taxon>
        <taxon>Dichantheliinae</taxon>
        <taxon>Dichanthelium</taxon>
    </lineage>
</organism>
<proteinExistence type="predicted"/>
<evidence type="ECO:0000313" key="3">
    <source>
        <dbReference type="Proteomes" id="UP000095767"/>
    </source>
</evidence>
<comment type="caution">
    <text evidence="2">The sequence shown here is derived from an EMBL/GenBank/DDBJ whole genome shotgun (WGS) entry which is preliminary data.</text>
</comment>
<keyword evidence="3" id="KW-1185">Reference proteome</keyword>
<dbReference type="OrthoDB" id="692305at2759"/>
<feature type="compositionally biased region" description="Basic and acidic residues" evidence="1">
    <location>
        <begin position="28"/>
        <end position="57"/>
    </location>
</feature>
<protein>
    <submittedName>
        <fullName evidence="2">Uncharacterized protein</fullName>
    </submittedName>
</protein>
<accession>A0A1E5VPC9</accession>
<feature type="region of interest" description="Disordered" evidence="1">
    <location>
        <begin position="27"/>
        <end position="60"/>
    </location>
</feature>
<gene>
    <name evidence="2" type="ORF">BAE44_0012022</name>
</gene>
<dbReference type="AlphaFoldDB" id="A0A1E5VPC9"/>
<evidence type="ECO:0000256" key="1">
    <source>
        <dbReference type="SAM" id="MobiDB-lite"/>
    </source>
</evidence>
<feature type="region of interest" description="Disordered" evidence="1">
    <location>
        <begin position="159"/>
        <end position="199"/>
    </location>
</feature>
<name>A0A1E5VPC9_9POAL</name>
<evidence type="ECO:0000313" key="2">
    <source>
        <dbReference type="EMBL" id="OEL26957.1"/>
    </source>
</evidence>